<dbReference type="Proteomes" id="UP000663854">
    <property type="component" value="Unassembled WGS sequence"/>
</dbReference>
<evidence type="ECO:0000313" key="2">
    <source>
        <dbReference type="EMBL" id="CAF1664684.1"/>
    </source>
</evidence>
<organism evidence="2 3">
    <name type="scientific">Rotaria sordida</name>
    <dbReference type="NCBI Taxonomy" id="392033"/>
    <lineage>
        <taxon>Eukaryota</taxon>
        <taxon>Metazoa</taxon>
        <taxon>Spiralia</taxon>
        <taxon>Gnathifera</taxon>
        <taxon>Rotifera</taxon>
        <taxon>Eurotatoria</taxon>
        <taxon>Bdelloidea</taxon>
        <taxon>Philodinida</taxon>
        <taxon>Philodinidae</taxon>
        <taxon>Rotaria</taxon>
    </lineage>
</organism>
<proteinExistence type="predicted"/>
<dbReference type="AlphaFoldDB" id="A0A816FRM0"/>
<reference evidence="2" key="1">
    <citation type="submission" date="2021-02" db="EMBL/GenBank/DDBJ databases">
        <authorList>
            <person name="Nowell W R."/>
        </authorList>
    </citation>
    <scope>NUCLEOTIDE SEQUENCE</scope>
</reference>
<sequence>MAVFQRREIGVERIGVTASVPNNDIAKCIYRTLTDDEDEIVFKLCLALSPDVLDNKVFFHSDALCGNSANQFYEFSQIRHQLMTVQSILIAGRSQQVNKIMTYTLSWMQNNYFGPMSRLVDRFSPERRMMRAIAEADCVIS</sequence>
<protein>
    <submittedName>
        <fullName evidence="2">Uncharacterized protein</fullName>
    </submittedName>
</protein>
<dbReference type="Proteomes" id="UP000663870">
    <property type="component" value="Unassembled WGS sequence"/>
</dbReference>
<name>A0A816FRM0_9BILA</name>
<evidence type="ECO:0000313" key="1">
    <source>
        <dbReference type="EMBL" id="CAF1529003.1"/>
    </source>
</evidence>
<keyword evidence="3" id="KW-1185">Reference proteome</keyword>
<comment type="caution">
    <text evidence="2">The sequence shown here is derived from an EMBL/GenBank/DDBJ whole genome shotgun (WGS) entry which is preliminary data.</text>
</comment>
<accession>A0A816FRM0</accession>
<evidence type="ECO:0000313" key="3">
    <source>
        <dbReference type="Proteomes" id="UP000663870"/>
    </source>
</evidence>
<dbReference type="EMBL" id="CAJNOH010011795">
    <property type="protein sequence ID" value="CAF1529003.1"/>
    <property type="molecule type" value="Genomic_DNA"/>
</dbReference>
<dbReference type="EMBL" id="CAJNOL010013655">
    <property type="protein sequence ID" value="CAF1664684.1"/>
    <property type="molecule type" value="Genomic_DNA"/>
</dbReference>
<gene>
    <name evidence="2" type="ORF">JXQ802_LOCUS56629</name>
    <name evidence="1" type="ORF">PYM288_LOCUS40057</name>
</gene>